<evidence type="ECO:0000313" key="3">
    <source>
        <dbReference type="Proteomes" id="UP001163823"/>
    </source>
</evidence>
<comment type="caution">
    <text evidence="2">The sequence shown here is derived from an EMBL/GenBank/DDBJ whole genome shotgun (WGS) entry which is preliminary data.</text>
</comment>
<feature type="compositionally biased region" description="Basic and acidic residues" evidence="1">
    <location>
        <begin position="102"/>
        <end position="113"/>
    </location>
</feature>
<accession>A0AAD7QJ66</accession>
<feature type="region of interest" description="Disordered" evidence="1">
    <location>
        <begin position="102"/>
        <end position="128"/>
    </location>
</feature>
<dbReference type="AlphaFoldDB" id="A0AAD7QJ66"/>
<dbReference type="EMBL" id="JARAOO010000001">
    <property type="protein sequence ID" value="KAJ7982485.1"/>
    <property type="molecule type" value="Genomic_DNA"/>
</dbReference>
<sequence length="128" mass="14553">MEVYGIHGLPEEIIFDRDTVCLGFGIGTVKLQQVKLHYSTAYHPQVDGQTEDSKEISGDLLKKPPSHIPFVRKDSSNDMVDISLIDKEVIIQLLKQDLKQAQERSKMQADKYRSGTSDYTKQENNQKS</sequence>
<dbReference type="Proteomes" id="UP001163823">
    <property type="component" value="Chromosome 1"/>
</dbReference>
<proteinExistence type="predicted"/>
<organism evidence="2 3">
    <name type="scientific">Quillaja saponaria</name>
    <name type="common">Soap bark tree</name>
    <dbReference type="NCBI Taxonomy" id="32244"/>
    <lineage>
        <taxon>Eukaryota</taxon>
        <taxon>Viridiplantae</taxon>
        <taxon>Streptophyta</taxon>
        <taxon>Embryophyta</taxon>
        <taxon>Tracheophyta</taxon>
        <taxon>Spermatophyta</taxon>
        <taxon>Magnoliopsida</taxon>
        <taxon>eudicotyledons</taxon>
        <taxon>Gunneridae</taxon>
        <taxon>Pentapetalae</taxon>
        <taxon>rosids</taxon>
        <taxon>fabids</taxon>
        <taxon>Fabales</taxon>
        <taxon>Quillajaceae</taxon>
        <taxon>Quillaja</taxon>
    </lineage>
</organism>
<name>A0AAD7QJ66_QUISA</name>
<dbReference type="KEGG" id="qsa:O6P43_001606"/>
<protein>
    <submittedName>
        <fullName evidence="2">Ty3/gypsy retrotransposon protein</fullName>
    </submittedName>
</protein>
<evidence type="ECO:0000256" key="1">
    <source>
        <dbReference type="SAM" id="MobiDB-lite"/>
    </source>
</evidence>
<keyword evidence="3" id="KW-1185">Reference proteome</keyword>
<reference evidence="2 3" key="1">
    <citation type="journal article" date="2023" name="Science">
        <title>Elucidation of the pathway for biosynthesis of saponin adjuvants from the soapbark tree.</title>
        <authorList>
            <person name="Reed J."/>
            <person name="Orme A."/>
            <person name="El-Demerdash A."/>
            <person name="Owen C."/>
            <person name="Martin L.B.B."/>
            <person name="Misra R.C."/>
            <person name="Kikuchi S."/>
            <person name="Rejzek M."/>
            <person name="Martin A.C."/>
            <person name="Harkess A."/>
            <person name="Leebens-Mack J."/>
            <person name="Louveau T."/>
            <person name="Stephenson M.J."/>
            <person name="Osbourn A."/>
        </authorList>
    </citation>
    <scope>NUCLEOTIDE SEQUENCE [LARGE SCALE GENOMIC DNA]</scope>
    <source>
        <strain evidence="2">S10</strain>
    </source>
</reference>
<evidence type="ECO:0000313" key="2">
    <source>
        <dbReference type="EMBL" id="KAJ7982485.1"/>
    </source>
</evidence>
<gene>
    <name evidence="2" type="ORF">O6P43_001606</name>
</gene>